<dbReference type="PANTHER" id="PTHR10188">
    <property type="entry name" value="L-ASPARAGINASE"/>
    <property type="match status" value="1"/>
</dbReference>
<dbReference type="Gene3D" id="3.60.20.30">
    <property type="entry name" value="(Glycosyl)asparaginase"/>
    <property type="match status" value="1"/>
</dbReference>
<dbReference type="RefSeq" id="WP_202823560.1">
    <property type="nucleotide sequence ID" value="NZ_JAEUXJ010000001.1"/>
</dbReference>
<dbReference type="InterPro" id="IPR029055">
    <property type="entry name" value="Ntn_hydrolases_N"/>
</dbReference>
<evidence type="ECO:0000313" key="2">
    <source>
        <dbReference type="Proteomes" id="UP000606490"/>
    </source>
</evidence>
<dbReference type="Pfam" id="PF01112">
    <property type="entry name" value="Asparaginase_2"/>
    <property type="match status" value="1"/>
</dbReference>
<protein>
    <submittedName>
        <fullName evidence="1">Isoaspartyl peptidase/L-asparaginase</fullName>
    </submittedName>
</protein>
<dbReference type="SUPFAM" id="SSF56235">
    <property type="entry name" value="N-terminal nucleophile aminohydrolases (Ntn hydrolases)"/>
    <property type="match status" value="1"/>
</dbReference>
<dbReference type="PANTHER" id="PTHR10188:SF6">
    <property type="entry name" value="N(4)-(BETA-N-ACETYLGLUCOSAMINYL)-L-ASPARAGINASE"/>
    <property type="match status" value="1"/>
</dbReference>
<proteinExistence type="predicted"/>
<dbReference type="Proteomes" id="UP000606490">
    <property type="component" value="Unassembled WGS sequence"/>
</dbReference>
<name>A0ABS1UWF6_9PROT</name>
<dbReference type="CDD" id="cd04701">
    <property type="entry name" value="Asparaginase_2"/>
    <property type="match status" value="1"/>
</dbReference>
<sequence length="305" mass="30912">MSFTLLIHGGAGTIRREEMSPGREAEHRAALAEALAAGGAVLAGGGAALDAVEAAVRVLEDCPLFNAGRGATFTAAGTIEMDAAVMDGTEGRAGAVAGVQRIRNPIGAARVVMERTPHVLLIGAAADDFAAGEGLELAPPEYFRTEHRRAQLDAARAAQRVALDHDMPSRMGTVGAVARDSAGRLAAATSTGGMTNKRAGRVGDSPLIGAGTWADGTVAVSCTGVGEAFIRCAAAHELSALMRHRGLGVEAAARLVAEELVPARGGSGGLIAVDAEGRPGIAFGTAGMYRGTLRAGAEPEIGIYR</sequence>
<gene>
    <name evidence="1" type="ORF">JMJ55_00660</name>
</gene>
<organism evidence="1 2">
    <name type="scientific">Belnapia mucosa</name>
    <dbReference type="NCBI Taxonomy" id="2804532"/>
    <lineage>
        <taxon>Bacteria</taxon>
        <taxon>Pseudomonadati</taxon>
        <taxon>Pseudomonadota</taxon>
        <taxon>Alphaproteobacteria</taxon>
        <taxon>Acetobacterales</taxon>
        <taxon>Roseomonadaceae</taxon>
        <taxon>Belnapia</taxon>
    </lineage>
</organism>
<keyword evidence="2" id="KW-1185">Reference proteome</keyword>
<dbReference type="EMBL" id="JAEUXJ010000001">
    <property type="protein sequence ID" value="MBL6453810.1"/>
    <property type="molecule type" value="Genomic_DNA"/>
</dbReference>
<accession>A0ABS1UWF6</accession>
<dbReference type="InterPro" id="IPR000246">
    <property type="entry name" value="Peptidase_T2"/>
</dbReference>
<evidence type="ECO:0000313" key="1">
    <source>
        <dbReference type="EMBL" id="MBL6453810.1"/>
    </source>
</evidence>
<reference evidence="1 2" key="1">
    <citation type="submission" date="2021-01" db="EMBL/GenBank/DDBJ databases">
        <title>Belnapia mucosa sp. nov. and Belnapia arida sp. nov., isolated from the Tabernas Desert (Almeria, Spain).</title>
        <authorList>
            <person name="Molina-Menor E."/>
            <person name="Vidal-Verdu A."/>
            <person name="Calonge A."/>
            <person name="Satari L."/>
            <person name="Pereto Magraner J."/>
            <person name="Porcar Miralles M."/>
        </authorList>
    </citation>
    <scope>NUCLEOTIDE SEQUENCE [LARGE SCALE GENOMIC DNA]</scope>
    <source>
        <strain evidence="1 2">T6</strain>
    </source>
</reference>
<comment type="caution">
    <text evidence="1">The sequence shown here is derived from an EMBL/GenBank/DDBJ whole genome shotgun (WGS) entry which is preliminary data.</text>
</comment>